<dbReference type="OrthoDB" id="6176222at2759"/>
<evidence type="ECO:0000313" key="2">
    <source>
        <dbReference type="Proteomes" id="UP000507470"/>
    </source>
</evidence>
<keyword evidence="2" id="KW-1185">Reference proteome</keyword>
<reference evidence="1 2" key="1">
    <citation type="submission" date="2020-06" db="EMBL/GenBank/DDBJ databases">
        <authorList>
            <person name="Li R."/>
            <person name="Bekaert M."/>
        </authorList>
    </citation>
    <scope>NUCLEOTIDE SEQUENCE [LARGE SCALE GENOMIC DNA]</scope>
    <source>
        <strain evidence="2">wild</strain>
    </source>
</reference>
<dbReference type="AlphaFoldDB" id="A0A6J8ASD2"/>
<name>A0A6J8ASD2_MYTCO</name>
<proteinExistence type="predicted"/>
<accession>A0A6J8ASD2</accession>
<dbReference type="Proteomes" id="UP000507470">
    <property type="component" value="Unassembled WGS sequence"/>
</dbReference>
<protein>
    <submittedName>
        <fullName evidence="1">Uncharacterized protein</fullName>
    </submittedName>
</protein>
<dbReference type="EMBL" id="CACVKT020001750">
    <property type="protein sequence ID" value="CAC5371181.1"/>
    <property type="molecule type" value="Genomic_DNA"/>
</dbReference>
<sequence length="266" mass="30568">MLRDHKLYANKNSVYMSCEKPLVVYKNNRFCNENRERIFRLYLSGVVVTASKGIPFGRFYLPLRDEGGDVLIDTYTIERVENTYELLGLFSKRLNLATEIISLSEELDNGVDAKLRLSAYDDDDDDQVDEDDDGTYKALDDYHHHTSKQFMAHLRNFLRKSSKHGISFNDTADLLSHIFASPWSVDDHGMPLCLSDCIVRAKHQQTSPSPPYTTVHPIVQMIGHPPREDHHNHQDHTDYQQVEIFFYCSNACKNALLGRGMELLGK</sequence>
<gene>
    <name evidence="1" type="ORF">MCOR_9728</name>
</gene>
<evidence type="ECO:0000313" key="1">
    <source>
        <dbReference type="EMBL" id="CAC5371181.1"/>
    </source>
</evidence>
<organism evidence="1 2">
    <name type="scientific">Mytilus coruscus</name>
    <name type="common">Sea mussel</name>
    <dbReference type="NCBI Taxonomy" id="42192"/>
    <lineage>
        <taxon>Eukaryota</taxon>
        <taxon>Metazoa</taxon>
        <taxon>Spiralia</taxon>
        <taxon>Lophotrochozoa</taxon>
        <taxon>Mollusca</taxon>
        <taxon>Bivalvia</taxon>
        <taxon>Autobranchia</taxon>
        <taxon>Pteriomorphia</taxon>
        <taxon>Mytilida</taxon>
        <taxon>Mytiloidea</taxon>
        <taxon>Mytilidae</taxon>
        <taxon>Mytilinae</taxon>
        <taxon>Mytilus</taxon>
    </lineage>
</organism>